<dbReference type="AlphaFoldDB" id="A0AAC9ITU6"/>
<evidence type="ECO:0008006" key="4">
    <source>
        <dbReference type="Google" id="ProtNLM"/>
    </source>
</evidence>
<sequence>MTSFIYRFSNLTIMLFFIVLITAAMDGFPILLQLLPFLSPNDESTKSGLSLFGPIASSLGLLIGFLLNQAQTNFREVEGIVSTEAARINNLDRLLLRFGSEKALEARIQLRAYIESIIFIEWPKLAEENGSKETHMLWRNISQNIFKLDPTTPKQVALYSDIIKKSEEVAESRETRIDKSDKCLPTLFWVVIFICLGALICLNAMFLRTGHYIFGLPILSIAYGGLISLLVITDQPFKGQNAIAPSALIKILASIKTRIE</sequence>
<reference evidence="2" key="1">
    <citation type="journal article" date="2017" name="Appl. Environ. Microbiol.">
        <title>Microdiversification of a pelagic Polynucleobacter species is mainly driven by acquisition of genomic islands from a partially interspecific gene pool.</title>
        <authorList>
            <person name="Hoetzinger M."/>
            <person name="Hahn M.W."/>
            <person name="Jezberova J."/>
            <person name="Schmidt J."/>
            <person name="Koll U."/>
        </authorList>
    </citation>
    <scope>NUCLEOTIDE SEQUENCE</scope>
    <source>
        <strain evidence="2">MWH-RechtKol4</strain>
    </source>
</reference>
<dbReference type="Proteomes" id="UP000182060">
    <property type="component" value="Chromosome"/>
</dbReference>
<feature type="transmembrane region" description="Helical" evidence="1">
    <location>
        <begin position="47"/>
        <end position="67"/>
    </location>
</feature>
<keyword evidence="1" id="KW-1133">Transmembrane helix</keyword>
<dbReference type="EMBL" id="CP015017">
    <property type="protein sequence ID" value="APC00771.1"/>
    <property type="molecule type" value="Genomic_DNA"/>
</dbReference>
<dbReference type="RefSeq" id="WP_071538940.1">
    <property type="nucleotide sequence ID" value="NZ_CP015016.1"/>
</dbReference>
<gene>
    <name evidence="2" type="ORF">AOC25_03570</name>
</gene>
<evidence type="ECO:0000313" key="2">
    <source>
        <dbReference type="EMBL" id="APC00771.1"/>
    </source>
</evidence>
<feature type="transmembrane region" description="Helical" evidence="1">
    <location>
        <begin position="12"/>
        <end position="35"/>
    </location>
</feature>
<feature type="transmembrane region" description="Helical" evidence="1">
    <location>
        <begin position="212"/>
        <end position="232"/>
    </location>
</feature>
<organism evidence="2 3">
    <name type="scientific">Polynucleobacter asymbioticus</name>
    <dbReference type="NCBI Taxonomy" id="576611"/>
    <lineage>
        <taxon>Bacteria</taxon>
        <taxon>Pseudomonadati</taxon>
        <taxon>Pseudomonadota</taxon>
        <taxon>Betaproteobacteria</taxon>
        <taxon>Burkholderiales</taxon>
        <taxon>Burkholderiaceae</taxon>
        <taxon>Polynucleobacter</taxon>
    </lineage>
</organism>
<feature type="transmembrane region" description="Helical" evidence="1">
    <location>
        <begin position="186"/>
        <end position="206"/>
    </location>
</feature>
<name>A0AAC9ITU6_9BURK</name>
<dbReference type="InterPro" id="IPR025333">
    <property type="entry name" value="DUF4239"/>
</dbReference>
<keyword evidence="1" id="KW-0472">Membrane</keyword>
<accession>A0AAC9ITU6</accession>
<keyword evidence="1" id="KW-0812">Transmembrane</keyword>
<proteinExistence type="predicted"/>
<dbReference type="Pfam" id="PF14023">
    <property type="entry name" value="Bestrophin-like"/>
    <property type="match status" value="1"/>
</dbReference>
<protein>
    <recommendedName>
        <fullName evidence="4">DUF4239 domain-containing protein</fullName>
    </recommendedName>
</protein>
<evidence type="ECO:0000256" key="1">
    <source>
        <dbReference type="SAM" id="Phobius"/>
    </source>
</evidence>
<evidence type="ECO:0000313" key="3">
    <source>
        <dbReference type="Proteomes" id="UP000182060"/>
    </source>
</evidence>